<feature type="region of interest" description="Disordered" evidence="1">
    <location>
        <begin position="122"/>
        <end position="154"/>
    </location>
</feature>
<gene>
    <name evidence="2" type="ORF">GGX14DRAFT_699770</name>
</gene>
<keyword evidence="3" id="KW-1185">Reference proteome</keyword>
<accession>A0AAD6Y8M3</accession>
<name>A0AAD6Y8M3_9AGAR</name>
<dbReference type="AlphaFoldDB" id="A0AAD6Y8M3"/>
<proteinExistence type="predicted"/>
<reference evidence="2" key="1">
    <citation type="submission" date="2023-03" db="EMBL/GenBank/DDBJ databases">
        <title>Massive genome expansion in bonnet fungi (Mycena s.s.) driven by repeated elements and novel gene families across ecological guilds.</title>
        <authorList>
            <consortium name="Lawrence Berkeley National Laboratory"/>
            <person name="Harder C.B."/>
            <person name="Miyauchi S."/>
            <person name="Viragh M."/>
            <person name="Kuo A."/>
            <person name="Thoen E."/>
            <person name="Andreopoulos B."/>
            <person name="Lu D."/>
            <person name="Skrede I."/>
            <person name="Drula E."/>
            <person name="Henrissat B."/>
            <person name="Morin E."/>
            <person name="Kohler A."/>
            <person name="Barry K."/>
            <person name="LaButti K."/>
            <person name="Morin E."/>
            <person name="Salamov A."/>
            <person name="Lipzen A."/>
            <person name="Mereny Z."/>
            <person name="Hegedus B."/>
            <person name="Baldrian P."/>
            <person name="Stursova M."/>
            <person name="Weitz H."/>
            <person name="Taylor A."/>
            <person name="Grigoriev I.V."/>
            <person name="Nagy L.G."/>
            <person name="Martin F."/>
            <person name="Kauserud H."/>
        </authorList>
    </citation>
    <scope>NUCLEOTIDE SEQUENCE</scope>
    <source>
        <strain evidence="2">9144</strain>
    </source>
</reference>
<evidence type="ECO:0000313" key="3">
    <source>
        <dbReference type="Proteomes" id="UP001219525"/>
    </source>
</evidence>
<feature type="region of interest" description="Disordered" evidence="1">
    <location>
        <begin position="1"/>
        <end position="33"/>
    </location>
</feature>
<evidence type="ECO:0000313" key="2">
    <source>
        <dbReference type="EMBL" id="KAJ7199595.1"/>
    </source>
</evidence>
<protein>
    <submittedName>
        <fullName evidence="2">Uncharacterized protein</fullName>
    </submittedName>
</protein>
<dbReference type="Proteomes" id="UP001219525">
    <property type="component" value="Unassembled WGS sequence"/>
</dbReference>
<evidence type="ECO:0000256" key="1">
    <source>
        <dbReference type="SAM" id="MobiDB-lite"/>
    </source>
</evidence>
<comment type="caution">
    <text evidence="2">The sequence shown here is derived from an EMBL/GenBank/DDBJ whole genome shotgun (WGS) entry which is preliminary data.</text>
</comment>
<organism evidence="2 3">
    <name type="scientific">Mycena pura</name>
    <dbReference type="NCBI Taxonomy" id="153505"/>
    <lineage>
        <taxon>Eukaryota</taxon>
        <taxon>Fungi</taxon>
        <taxon>Dikarya</taxon>
        <taxon>Basidiomycota</taxon>
        <taxon>Agaricomycotina</taxon>
        <taxon>Agaricomycetes</taxon>
        <taxon>Agaricomycetidae</taxon>
        <taxon>Agaricales</taxon>
        <taxon>Marasmiineae</taxon>
        <taxon>Mycenaceae</taxon>
        <taxon>Mycena</taxon>
    </lineage>
</organism>
<dbReference type="EMBL" id="JARJCW010000067">
    <property type="protein sequence ID" value="KAJ7199595.1"/>
    <property type="molecule type" value="Genomic_DNA"/>
</dbReference>
<feature type="compositionally biased region" description="Basic and acidic residues" evidence="1">
    <location>
        <begin position="136"/>
        <end position="147"/>
    </location>
</feature>
<sequence>MAAQTTAREARPLPKRRRLNAPPSHSAAPPMLSIPKSTTAVCASCHRASTSFTGVLLCSRCAAPTCAVCSRTCTASLPSPPPTPLLTWSPTPNPTPLVSPAHSPRRPALALALNVNLNAPNAHTGAASAVPKRKKPRDDEESPRNAEDGGGVAPGCGRTVCRECCFESSQESTTTCYDCYGR</sequence>